<sequence>MEGVGDIYDAQVERSEPEGKWEESGLARFSQFLGFPTEGLEKEILNFLTKIRKRREKIHSKELLEKSKFEKGAKKTGMFH</sequence>
<dbReference type="Proteomes" id="UP000288805">
    <property type="component" value="Unassembled WGS sequence"/>
</dbReference>
<dbReference type="AlphaFoldDB" id="A0A438GYN6"/>
<protein>
    <submittedName>
        <fullName evidence="1">Uncharacterized protein</fullName>
    </submittedName>
</protein>
<organism evidence="1 2">
    <name type="scientific">Vitis vinifera</name>
    <name type="common">Grape</name>
    <dbReference type="NCBI Taxonomy" id="29760"/>
    <lineage>
        <taxon>Eukaryota</taxon>
        <taxon>Viridiplantae</taxon>
        <taxon>Streptophyta</taxon>
        <taxon>Embryophyta</taxon>
        <taxon>Tracheophyta</taxon>
        <taxon>Spermatophyta</taxon>
        <taxon>Magnoliopsida</taxon>
        <taxon>eudicotyledons</taxon>
        <taxon>Gunneridae</taxon>
        <taxon>Pentapetalae</taxon>
        <taxon>rosids</taxon>
        <taxon>Vitales</taxon>
        <taxon>Vitaceae</taxon>
        <taxon>Viteae</taxon>
        <taxon>Vitis</taxon>
    </lineage>
</organism>
<name>A0A438GYN6_VITVI</name>
<comment type="caution">
    <text evidence="1">The sequence shown here is derived from an EMBL/GenBank/DDBJ whole genome shotgun (WGS) entry which is preliminary data.</text>
</comment>
<evidence type="ECO:0000313" key="1">
    <source>
        <dbReference type="EMBL" id="RVW77396.1"/>
    </source>
</evidence>
<reference evidence="1 2" key="1">
    <citation type="journal article" date="2018" name="PLoS Genet.">
        <title>Population sequencing reveals clonal diversity and ancestral inbreeding in the grapevine cultivar Chardonnay.</title>
        <authorList>
            <person name="Roach M.J."/>
            <person name="Johnson D.L."/>
            <person name="Bohlmann J."/>
            <person name="van Vuuren H.J."/>
            <person name="Jones S.J."/>
            <person name="Pretorius I.S."/>
            <person name="Schmidt S.A."/>
            <person name="Borneman A.R."/>
        </authorList>
    </citation>
    <scope>NUCLEOTIDE SEQUENCE [LARGE SCALE GENOMIC DNA]</scope>
    <source>
        <strain evidence="2">cv. Chardonnay</strain>
        <tissue evidence="1">Leaf</tissue>
    </source>
</reference>
<evidence type="ECO:0000313" key="2">
    <source>
        <dbReference type="Proteomes" id="UP000288805"/>
    </source>
</evidence>
<accession>A0A438GYN6</accession>
<gene>
    <name evidence="1" type="ORF">CK203_048087</name>
</gene>
<dbReference type="EMBL" id="QGNW01000313">
    <property type="protein sequence ID" value="RVW77396.1"/>
    <property type="molecule type" value="Genomic_DNA"/>
</dbReference>
<proteinExistence type="predicted"/>